<accession>A0ACD4RE28</accession>
<evidence type="ECO:0000313" key="2">
    <source>
        <dbReference type="Proteomes" id="UP001226091"/>
    </source>
</evidence>
<protein>
    <submittedName>
        <fullName evidence="1">Type II CAAX endopeptidase family protein</fullName>
    </submittedName>
</protein>
<reference evidence="2" key="1">
    <citation type="journal article" date="2025" name="Aquaculture">
        <title>Assessment of the bioflocculant production and safety properties of Metabacillus hrfriensis sp. nov. based on phenotypic and whole-genome sequencing analysis.</title>
        <authorList>
            <person name="Zhang R."/>
            <person name="Zhao Z."/>
            <person name="Luo L."/>
            <person name="Wang S."/>
            <person name="Guo K."/>
            <person name="Xu W."/>
        </authorList>
    </citation>
    <scope>NUCLEOTIDE SEQUENCE [LARGE SCALE GENOMIC DNA]</scope>
    <source>
        <strain evidence="2">CT-WN-B3</strain>
    </source>
</reference>
<keyword evidence="2" id="KW-1185">Reference proteome</keyword>
<sequence>MKETLLFYSTVLRNIASLFLFGTLIIILQTNQYLLMSIWGICAWLFFINKSMRFFIVTTMAFGIGFFLYVYVNSHWITDLNPEGMHIILNRLSLIFLILPLTAISLIYKLPFMRYWQLPQWGESVRVPFILSGFHQTKVSAFLSIAMIINLIAFMPFIVNNGWAYIQEIWQFMIIFSIINSVLEEIIWRGMLLSRFSEHFGNRWAVMITSIGFGLQHYSLGYSWGSCLVFTLGGLFFGAITVKSKSIVPAVIWHMLINALMVLSGMILK</sequence>
<evidence type="ECO:0000313" key="1">
    <source>
        <dbReference type="EMBL" id="WHZ58698.1"/>
    </source>
</evidence>
<dbReference type="EMBL" id="CP126116">
    <property type="protein sequence ID" value="WHZ58698.1"/>
    <property type="molecule type" value="Genomic_DNA"/>
</dbReference>
<gene>
    <name evidence="1" type="ORF">QLQ22_04955</name>
</gene>
<dbReference type="Proteomes" id="UP001226091">
    <property type="component" value="Chromosome"/>
</dbReference>
<proteinExistence type="predicted"/>
<name>A0ACD4RE28_9BACI</name>
<organism evidence="1 2">
    <name type="scientific">Metabacillus hrfriensis</name>
    <dbReference type="NCBI Taxonomy" id="3048891"/>
    <lineage>
        <taxon>Bacteria</taxon>
        <taxon>Bacillati</taxon>
        <taxon>Bacillota</taxon>
        <taxon>Bacilli</taxon>
        <taxon>Bacillales</taxon>
        <taxon>Bacillaceae</taxon>
        <taxon>Metabacillus</taxon>
    </lineage>
</organism>